<proteinExistence type="predicted"/>
<reference evidence="1" key="1">
    <citation type="journal article" date="2019" name="Sci. Rep.">
        <title>Draft genome of Tanacetum cinerariifolium, the natural source of mosquito coil.</title>
        <authorList>
            <person name="Yamashiro T."/>
            <person name="Shiraishi A."/>
            <person name="Satake H."/>
            <person name="Nakayama K."/>
        </authorList>
    </citation>
    <scope>NUCLEOTIDE SEQUENCE</scope>
</reference>
<comment type="caution">
    <text evidence="1">The sequence shown here is derived from an EMBL/GenBank/DDBJ whole genome shotgun (WGS) entry which is preliminary data.</text>
</comment>
<dbReference type="EMBL" id="BKCJ010001008">
    <property type="protein sequence ID" value="GEU38075.1"/>
    <property type="molecule type" value="Genomic_DNA"/>
</dbReference>
<sequence length="234" mass="26591">MGTLSLVSEYLKDLEECMDDGDSGVAKETILFDTLEHKSVMIEVDNQKIEIFTKAPLWAFGETFMRYSLPCKVDGKGAWDAKLYLEGSENYVTKKVLENIGFAHVSLSDYGRKMVNDVIIEIHKVKFKADFVVLDYVNEKEPSILFGKDFLATTISQVNFRLVDIIMNLTKFEQGIDPIDLSEEVGSSSEEVVKMGKANRNKGYNINKLTPPPSLRLEEIPRFPPFHHNQYTIP</sequence>
<name>A0A6L2JQE7_TANCI</name>
<gene>
    <name evidence="1" type="ORF">Tci_010053</name>
</gene>
<evidence type="ECO:0000313" key="1">
    <source>
        <dbReference type="EMBL" id="GEU38075.1"/>
    </source>
</evidence>
<organism evidence="1">
    <name type="scientific">Tanacetum cinerariifolium</name>
    <name type="common">Dalmatian daisy</name>
    <name type="synonym">Chrysanthemum cinerariifolium</name>
    <dbReference type="NCBI Taxonomy" id="118510"/>
    <lineage>
        <taxon>Eukaryota</taxon>
        <taxon>Viridiplantae</taxon>
        <taxon>Streptophyta</taxon>
        <taxon>Embryophyta</taxon>
        <taxon>Tracheophyta</taxon>
        <taxon>Spermatophyta</taxon>
        <taxon>Magnoliopsida</taxon>
        <taxon>eudicotyledons</taxon>
        <taxon>Gunneridae</taxon>
        <taxon>Pentapetalae</taxon>
        <taxon>asterids</taxon>
        <taxon>campanulids</taxon>
        <taxon>Asterales</taxon>
        <taxon>Asteraceae</taxon>
        <taxon>Asteroideae</taxon>
        <taxon>Anthemideae</taxon>
        <taxon>Anthemidinae</taxon>
        <taxon>Tanacetum</taxon>
    </lineage>
</organism>
<accession>A0A6L2JQE7</accession>
<protein>
    <submittedName>
        <fullName evidence="1">Uncharacterized protein</fullName>
    </submittedName>
</protein>
<dbReference type="AlphaFoldDB" id="A0A6L2JQE7"/>